<dbReference type="GO" id="GO:0016787">
    <property type="term" value="F:hydrolase activity"/>
    <property type="evidence" value="ECO:0007669"/>
    <property type="project" value="UniProtKB-KW"/>
</dbReference>
<dbReference type="EMBL" id="JAPHNL010000091">
    <property type="protein sequence ID" value="MCX3060219.1"/>
    <property type="molecule type" value="Genomic_DNA"/>
</dbReference>
<keyword evidence="3" id="KW-0326">Glycosidase</keyword>
<evidence type="ECO:0000313" key="4">
    <source>
        <dbReference type="EMBL" id="MCX3060219.1"/>
    </source>
</evidence>
<dbReference type="InterPro" id="IPR008928">
    <property type="entry name" value="6-hairpin_glycosidase_sf"/>
</dbReference>
<name>A0ABT3TT54_9ACTN</name>
<keyword evidence="2 4" id="KW-0378">Hydrolase</keyword>
<evidence type="ECO:0000313" key="5">
    <source>
        <dbReference type="Proteomes" id="UP001163064"/>
    </source>
</evidence>
<proteinExistence type="inferred from homology"/>
<dbReference type="SUPFAM" id="SSF48208">
    <property type="entry name" value="Six-hairpin glycosidases"/>
    <property type="match status" value="1"/>
</dbReference>
<dbReference type="InterPro" id="IPR012341">
    <property type="entry name" value="6hp_glycosidase-like_sf"/>
</dbReference>
<dbReference type="RefSeq" id="WP_266598653.1">
    <property type="nucleotide sequence ID" value="NZ_JAPHNL010000091.1"/>
</dbReference>
<evidence type="ECO:0000256" key="2">
    <source>
        <dbReference type="ARBA" id="ARBA00022801"/>
    </source>
</evidence>
<protein>
    <submittedName>
        <fullName evidence="4">Glycosyl hydrolase family 8</fullName>
    </submittedName>
</protein>
<reference evidence="4" key="1">
    <citation type="submission" date="2022-10" db="EMBL/GenBank/DDBJ databases">
        <title>Streptomyces beihaiensis sp. nov., a chitin degrading actinobacterium, isolated from shrimp pond soil.</title>
        <authorList>
            <person name="Xie J."/>
            <person name="Shen N."/>
        </authorList>
    </citation>
    <scope>NUCLEOTIDE SEQUENCE</scope>
    <source>
        <strain evidence="4">GXMU-J5</strain>
    </source>
</reference>
<dbReference type="PRINTS" id="PR00735">
    <property type="entry name" value="GLHYDRLASE8"/>
</dbReference>
<gene>
    <name evidence="4" type="ORF">OFY01_10720</name>
</gene>
<organism evidence="4 5">
    <name type="scientific">Streptomyces beihaiensis</name>
    <dbReference type="NCBI Taxonomy" id="2984495"/>
    <lineage>
        <taxon>Bacteria</taxon>
        <taxon>Bacillati</taxon>
        <taxon>Actinomycetota</taxon>
        <taxon>Actinomycetes</taxon>
        <taxon>Kitasatosporales</taxon>
        <taxon>Streptomycetaceae</taxon>
        <taxon>Streptomyces</taxon>
    </lineage>
</organism>
<sequence>MKNHRLGHLTHLTHLSHLTDLRRLGRWTATTAVTALLGAGLSTAVTAGTAQAATASRPFPAHVTYQQGVMPSASPSTRDAAVEKAYDSWKSSYLVHGCADNEYYVSTKGDDDAPHNGTVSEAQGYGMNIVPLMAGYDPDAQTEFDGMWQLVKDHEDQYGLMEWQLDGTTCDYTDSGTPDGATDGDLDIGYGLLLADRQWGGYRSDALAWLGRVYHHDVTPDGHLKCEDDGPDTDTRPSDDMLDHLRAFAAFDTAHDWNKVIARMEALTTEFTDSYSPGPKLMSDFVVAADTTSPKPAPADYQESQPDDIVGYNSVRVPWHMGTDALLYGSDTAAVSTSVAKAESACYKSASGGDPLKVQPHIRLNCTFADVSGDTRAEEAGDSAGPAAMVSGDQAWTDAIWNELGSNPFGDAYYGETIKMLVYLVMAGDYWNPTASGTTGPTQLLGDPGFENGADATPWTQSSTLGYAPVNNDTADEPAHSGSWDAWLNGDGSADTDTVAQTVTIPAGSTAALSYWLHIDTTENTGSAKPDTLKAQILDGSGSTLKTLASYSNLDHNTGYTQHTFDLTAYAGQTVTLKFTGTETDADAGTTDFVLDDTALDVSGATATTAFTQADIDDAVAAPPIAFAAPTSSSPRPGTKPSNVRASAALNYLALVDKETPAAESSTGTSVDSALLRQVRSLIAGGHKPDADGGLEGWSHGLVAQALLLLKNGPAWSELSSSEQNKVSLVEEAMGFGGNYTYNDANDFSSGICGFGNFHKTANPNFRDGYVDAELAAIQFFGGASHWNSLLAGFDAKTFAGTLDNAGLTNAGGCFTAVGSAADSAIRPAFVWEGHAASDPTGIWNQLAADTFDKTVTSKVAGTSNGADVTAAIADGTTSPEQGRTGMAHEFVSKDSGGLRSSALYAFEGWMNVTASRAAMSALGSFSCASAPDAGRYLVGTKDLIYKLRHGYISYAKSQDGILVDDHGDPSSGGPAAKGYAYDLDAYDAVLTRQPC</sequence>
<dbReference type="InterPro" id="IPR002037">
    <property type="entry name" value="Glyco_hydro_8"/>
</dbReference>
<evidence type="ECO:0000256" key="3">
    <source>
        <dbReference type="ARBA" id="ARBA00023295"/>
    </source>
</evidence>
<dbReference type="Proteomes" id="UP001163064">
    <property type="component" value="Unassembled WGS sequence"/>
</dbReference>
<dbReference type="Gene3D" id="1.50.10.10">
    <property type="match status" value="1"/>
</dbReference>
<dbReference type="Gene3D" id="2.60.120.260">
    <property type="entry name" value="Galactose-binding domain-like"/>
    <property type="match status" value="1"/>
</dbReference>
<dbReference type="Pfam" id="PF01270">
    <property type="entry name" value="Glyco_hydro_8"/>
    <property type="match status" value="1"/>
</dbReference>
<comment type="caution">
    <text evidence="4">The sequence shown here is derived from an EMBL/GenBank/DDBJ whole genome shotgun (WGS) entry which is preliminary data.</text>
</comment>
<keyword evidence="5" id="KW-1185">Reference proteome</keyword>
<evidence type="ECO:0000256" key="1">
    <source>
        <dbReference type="ARBA" id="ARBA00009209"/>
    </source>
</evidence>
<accession>A0ABT3TT54</accession>
<comment type="similarity">
    <text evidence="1">Belongs to the glycosyl hydrolase 8 (cellulase D) family.</text>
</comment>